<dbReference type="GO" id="GO:0052906">
    <property type="term" value="F:tRNA (guanine(37)-N1)-methyltransferase activity"/>
    <property type="evidence" value="ECO:0007669"/>
    <property type="project" value="UniProtKB-UniRule"/>
</dbReference>
<dbReference type="InterPro" id="IPR029026">
    <property type="entry name" value="tRNA_m1G_MTases_N"/>
</dbReference>
<feature type="compositionally biased region" description="Low complexity" evidence="18">
    <location>
        <begin position="245"/>
        <end position="257"/>
    </location>
</feature>
<evidence type="ECO:0000256" key="18">
    <source>
        <dbReference type="SAM" id="MobiDB-lite"/>
    </source>
</evidence>
<evidence type="ECO:0000256" key="1">
    <source>
        <dbReference type="ARBA" id="ARBA00002634"/>
    </source>
</evidence>
<evidence type="ECO:0000313" key="21">
    <source>
        <dbReference type="Proteomes" id="UP000198833"/>
    </source>
</evidence>
<gene>
    <name evidence="15" type="primary">trmD</name>
    <name evidence="20" type="ORF">SAMN04488558_101114</name>
</gene>
<keyword evidence="11 15" id="KW-0819">tRNA processing</keyword>
<evidence type="ECO:0000256" key="6">
    <source>
        <dbReference type="ARBA" id="ARBA00014679"/>
    </source>
</evidence>
<protein>
    <recommendedName>
        <fullName evidence="6 15">tRNA (guanine-N(1)-)-methyltransferase</fullName>
        <ecNumber evidence="5 15">2.1.1.228</ecNumber>
    </recommendedName>
    <alternativeName>
        <fullName evidence="12 15">M1G-methyltransferase</fullName>
    </alternativeName>
    <alternativeName>
        <fullName evidence="13 15">tRNA [GM37] methyltransferase</fullName>
    </alternativeName>
</protein>
<dbReference type="PANTHER" id="PTHR46417">
    <property type="entry name" value="TRNA (GUANINE-N(1)-)-METHYLTRANSFERASE"/>
    <property type="match status" value="1"/>
</dbReference>
<evidence type="ECO:0000256" key="9">
    <source>
        <dbReference type="ARBA" id="ARBA00022679"/>
    </source>
</evidence>
<evidence type="ECO:0000256" key="12">
    <source>
        <dbReference type="ARBA" id="ARBA00029736"/>
    </source>
</evidence>
<sequence>MKIDVLTLFPEMFAPMNYSMMGQAQERGLLEFQAHDFRQYAVNKHGHVDDYPYGGGAGMLLRVEPIVAMLEELQRQHGRPNRIILTDPAGQPFSQDLAQEWSNDQYLIFICGHYEGFDERVRHYVTDQVSLGDYVLTNGELPTMVMMDAVVRLIPEVVGNADSLIHESHQQCLLEYPQYTRPQNFRGMEVPPVLLSGHHEHIERWRRKEALRKTWHHRPDLLKQGSLSDEDQRLLDQIQREDSTSKISSTSQQKQKP</sequence>
<dbReference type="Gene3D" id="1.10.1270.20">
    <property type="entry name" value="tRNA(m1g37)methyltransferase, domain 2"/>
    <property type="match status" value="1"/>
</dbReference>
<evidence type="ECO:0000256" key="11">
    <source>
        <dbReference type="ARBA" id="ARBA00022694"/>
    </source>
</evidence>
<evidence type="ECO:0000256" key="5">
    <source>
        <dbReference type="ARBA" id="ARBA00012807"/>
    </source>
</evidence>
<keyword evidence="8 15" id="KW-0489">Methyltransferase</keyword>
<comment type="subcellular location">
    <subcellularLocation>
        <location evidence="2 15 17">Cytoplasm</location>
    </subcellularLocation>
</comment>
<dbReference type="InterPro" id="IPR016009">
    <property type="entry name" value="tRNA_MeTrfase_TRMD/TRM10"/>
</dbReference>
<dbReference type="FunFam" id="3.40.1280.10:FF:000001">
    <property type="entry name" value="tRNA (guanine-N(1)-)-methyltransferase"/>
    <property type="match status" value="1"/>
</dbReference>
<evidence type="ECO:0000256" key="7">
    <source>
        <dbReference type="ARBA" id="ARBA00022490"/>
    </source>
</evidence>
<dbReference type="OrthoDB" id="9807416at2"/>
<keyword evidence="7 15" id="KW-0963">Cytoplasm</keyword>
<name>A0A1H8Z1H2_9LACT</name>
<dbReference type="GO" id="GO:0005829">
    <property type="term" value="C:cytosol"/>
    <property type="evidence" value="ECO:0007669"/>
    <property type="project" value="TreeGrafter"/>
</dbReference>
<evidence type="ECO:0000256" key="10">
    <source>
        <dbReference type="ARBA" id="ARBA00022691"/>
    </source>
</evidence>
<dbReference type="HAMAP" id="MF_00605">
    <property type="entry name" value="TrmD"/>
    <property type="match status" value="1"/>
</dbReference>
<dbReference type="PANTHER" id="PTHR46417:SF1">
    <property type="entry name" value="TRNA (GUANINE-N(1)-)-METHYLTRANSFERASE"/>
    <property type="match status" value="1"/>
</dbReference>
<dbReference type="NCBIfam" id="TIGR00088">
    <property type="entry name" value="trmD"/>
    <property type="match status" value="1"/>
</dbReference>
<reference evidence="20 21" key="1">
    <citation type="submission" date="2016-10" db="EMBL/GenBank/DDBJ databases">
        <authorList>
            <person name="de Groot N.N."/>
        </authorList>
    </citation>
    <scope>NUCLEOTIDE SEQUENCE [LARGE SCALE GENOMIC DNA]</scope>
    <source>
        <strain evidence="20 21">DSM 15695</strain>
    </source>
</reference>
<dbReference type="STRING" id="89093.SAMN04488558_101114"/>
<comment type="similarity">
    <text evidence="3 15 17">Belongs to the RNA methyltransferase TrmD family.</text>
</comment>
<evidence type="ECO:0000256" key="17">
    <source>
        <dbReference type="RuleBase" id="RU003464"/>
    </source>
</evidence>
<evidence type="ECO:0000259" key="19">
    <source>
        <dbReference type="Pfam" id="PF01746"/>
    </source>
</evidence>
<keyword evidence="10 15" id="KW-0949">S-adenosyl-L-methionine</keyword>
<evidence type="ECO:0000256" key="8">
    <source>
        <dbReference type="ARBA" id="ARBA00022603"/>
    </source>
</evidence>
<dbReference type="NCBIfam" id="NF000648">
    <property type="entry name" value="PRK00026.1"/>
    <property type="match status" value="1"/>
</dbReference>
<evidence type="ECO:0000256" key="16">
    <source>
        <dbReference type="PIRSR" id="PIRSR000386-1"/>
    </source>
</evidence>
<evidence type="ECO:0000256" key="3">
    <source>
        <dbReference type="ARBA" id="ARBA00007630"/>
    </source>
</evidence>
<evidence type="ECO:0000256" key="4">
    <source>
        <dbReference type="ARBA" id="ARBA00011738"/>
    </source>
</evidence>
<proteinExistence type="inferred from homology"/>
<comment type="catalytic activity">
    <reaction evidence="14 15 17">
        <text>guanosine(37) in tRNA + S-adenosyl-L-methionine = N(1)-methylguanosine(37) in tRNA + S-adenosyl-L-homocysteine + H(+)</text>
        <dbReference type="Rhea" id="RHEA:36899"/>
        <dbReference type="Rhea" id="RHEA-COMP:10145"/>
        <dbReference type="Rhea" id="RHEA-COMP:10147"/>
        <dbReference type="ChEBI" id="CHEBI:15378"/>
        <dbReference type="ChEBI" id="CHEBI:57856"/>
        <dbReference type="ChEBI" id="CHEBI:59789"/>
        <dbReference type="ChEBI" id="CHEBI:73542"/>
        <dbReference type="ChEBI" id="CHEBI:74269"/>
        <dbReference type="EC" id="2.1.1.228"/>
    </reaction>
</comment>
<dbReference type="GO" id="GO:0002939">
    <property type="term" value="P:tRNA N1-guanine methylation"/>
    <property type="evidence" value="ECO:0007669"/>
    <property type="project" value="TreeGrafter"/>
</dbReference>
<keyword evidence="9 15" id="KW-0808">Transferase</keyword>
<dbReference type="EC" id="2.1.1.228" evidence="5 15"/>
<evidence type="ECO:0000256" key="14">
    <source>
        <dbReference type="ARBA" id="ARBA00047783"/>
    </source>
</evidence>
<dbReference type="Gene3D" id="3.40.1280.10">
    <property type="match status" value="1"/>
</dbReference>
<organism evidence="20 21">
    <name type="scientific">Ignavigranum ruoffiae</name>
    <dbReference type="NCBI Taxonomy" id="89093"/>
    <lineage>
        <taxon>Bacteria</taxon>
        <taxon>Bacillati</taxon>
        <taxon>Bacillota</taxon>
        <taxon>Bacilli</taxon>
        <taxon>Lactobacillales</taxon>
        <taxon>Aerococcaceae</taxon>
        <taxon>Ignavigranum</taxon>
    </lineage>
</organism>
<comment type="function">
    <text evidence="1 15 17">Specifically methylates guanosine-37 in various tRNAs.</text>
</comment>
<comment type="subunit">
    <text evidence="4 15 17">Homodimer.</text>
</comment>
<dbReference type="AlphaFoldDB" id="A0A1H8Z1H2"/>
<dbReference type="EMBL" id="FOEN01000001">
    <property type="protein sequence ID" value="SEP58270.1"/>
    <property type="molecule type" value="Genomic_DNA"/>
</dbReference>
<dbReference type="InterPro" id="IPR023148">
    <property type="entry name" value="tRNA_m1G_MeTrfase_C_sf"/>
</dbReference>
<dbReference type="PIRSF" id="PIRSF000386">
    <property type="entry name" value="tRNA_mtase"/>
    <property type="match status" value="1"/>
</dbReference>
<dbReference type="FunFam" id="1.10.1270.20:FF:000001">
    <property type="entry name" value="tRNA (guanine-N(1)-)-methyltransferase"/>
    <property type="match status" value="1"/>
</dbReference>
<dbReference type="CDD" id="cd18080">
    <property type="entry name" value="TrmD-like"/>
    <property type="match status" value="1"/>
</dbReference>
<evidence type="ECO:0000256" key="13">
    <source>
        <dbReference type="ARBA" id="ARBA00033392"/>
    </source>
</evidence>
<evidence type="ECO:0000313" key="20">
    <source>
        <dbReference type="EMBL" id="SEP58270.1"/>
    </source>
</evidence>
<feature type="region of interest" description="Disordered" evidence="18">
    <location>
        <begin position="226"/>
        <end position="257"/>
    </location>
</feature>
<evidence type="ECO:0000256" key="2">
    <source>
        <dbReference type="ARBA" id="ARBA00004496"/>
    </source>
</evidence>
<feature type="domain" description="tRNA methyltransferase TRMD/TRM10-type" evidence="19">
    <location>
        <begin position="1"/>
        <end position="224"/>
    </location>
</feature>
<evidence type="ECO:0000256" key="15">
    <source>
        <dbReference type="HAMAP-Rule" id="MF_00605"/>
    </source>
</evidence>
<dbReference type="SUPFAM" id="SSF75217">
    <property type="entry name" value="alpha/beta knot"/>
    <property type="match status" value="1"/>
</dbReference>
<dbReference type="InterPro" id="IPR029028">
    <property type="entry name" value="Alpha/beta_knot_MTases"/>
</dbReference>
<feature type="compositionally biased region" description="Basic and acidic residues" evidence="18">
    <location>
        <begin position="230"/>
        <end position="244"/>
    </location>
</feature>
<feature type="binding site" evidence="15 16">
    <location>
        <begin position="131"/>
        <end position="136"/>
    </location>
    <ligand>
        <name>S-adenosyl-L-methionine</name>
        <dbReference type="ChEBI" id="CHEBI:59789"/>
    </ligand>
</feature>
<dbReference type="RefSeq" id="WP_092570281.1">
    <property type="nucleotide sequence ID" value="NZ_CP149446.1"/>
</dbReference>
<feature type="binding site" evidence="15 16">
    <location>
        <position position="112"/>
    </location>
    <ligand>
        <name>S-adenosyl-L-methionine</name>
        <dbReference type="ChEBI" id="CHEBI:59789"/>
    </ligand>
</feature>
<accession>A0A1H8Z1H2</accession>
<keyword evidence="21" id="KW-1185">Reference proteome</keyword>
<dbReference type="Proteomes" id="UP000198833">
    <property type="component" value="Unassembled WGS sequence"/>
</dbReference>
<dbReference type="Pfam" id="PF01746">
    <property type="entry name" value="tRNA_m1G_MT"/>
    <property type="match status" value="1"/>
</dbReference>
<dbReference type="InterPro" id="IPR002649">
    <property type="entry name" value="tRNA_m1G_MeTrfase_TrmD"/>
</dbReference>